<comment type="caution">
    <text evidence="2">The sequence shown here is derived from an EMBL/GenBank/DDBJ whole genome shotgun (WGS) entry which is preliminary data.</text>
</comment>
<dbReference type="SUPFAM" id="SSF54523">
    <property type="entry name" value="Pili subunits"/>
    <property type="match status" value="1"/>
</dbReference>
<accession>A0ABS9AZQ5</accession>
<feature type="transmembrane region" description="Helical" evidence="1">
    <location>
        <begin position="12"/>
        <end position="34"/>
    </location>
</feature>
<dbReference type="EMBL" id="JABFTV010000020">
    <property type="protein sequence ID" value="MCE8026978.1"/>
    <property type="molecule type" value="Genomic_DNA"/>
</dbReference>
<reference evidence="2 3" key="1">
    <citation type="journal article" date="2021" name="Front. Microbiol.">
        <title>Aerobic Denitrification and Heterotrophic Sulfur Oxidation in the Genus Halomonas Revealed by Six Novel Species Characterizations and Genome-Based Analysis.</title>
        <authorList>
            <person name="Wang L."/>
            <person name="Shao Z."/>
        </authorList>
    </citation>
    <scope>NUCLEOTIDE SEQUENCE [LARGE SCALE GENOMIC DNA]</scope>
    <source>
        <strain evidence="2 3">MCCC 1A11058</strain>
    </source>
</reference>
<keyword evidence="3" id="KW-1185">Reference proteome</keyword>
<dbReference type="InterPro" id="IPR012902">
    <property type="entry name" value="N_methyl_site"/>
</dbReference>
<dbReference type="Gene3D" id="3.30.700.10">
    <property type="entry name" value="Glycoprotein, Type 4 Pilin"/>
    <property type="match status" value="1"/>
</dbReference>
<dbReference type="PROSITE" id="PS00409">
    <property type="entry name" value="PROKAR_NTER_METHYL"/>
    <property type="match status" value="1"/>
</dbReference>
<evidence type="ECO:0000313" key="3">
    <source>
        <dbReference type="Proteomes" id="UP001320272"/>
    </source>
</evidence>
<keyword evidence="1" id="KW-1133">Transmembrane helix</keyword>
<dbReference type="NCBIfam" id="TIGR02532">
    <property type="entry name" value="IV_pilin_GFxxxE"/>
    <property type="match status" value="1"/>
</dbReference>
<keyword evidence="1" id="KW-0812">Transmembrane</keyword>
<keyword evidence="1" id="KW-0472">Membrane</keyword>
<protein>
    <submittedName>
        <fullName evidence="2">Prepilin-type N-terminal cleavage/methylation domain-containing protein</fullName>
    </submittedName>
</protein>
<evidence type="ECO:0000256" key="1">
    <source>
        <dbReference type="SAM" id="Phobius"/>
    </source>
</evidence>
<sequence>MRQRTTAKRGQGGFTLIELLIVVAIIGILAAIAIPQYTGYQDRARHSAAISELSAAKLQVGINLQTGQDACDGVGTRFQCNDGTSTLSNTNGHPNAIMTWDDSGDEVITWTITNWEGEEEEETQTP</sequence>
<evidence type="ECO:0000313" key="2">
    <source>
        <dbReference type="EMBL" id="MCE8026978.1"/>
    </source>
</evidence>
<proteinExistence type="predicted"/>
<gene>
    <name evidence="2" type="ORF">HOP59_22890</name>
</gene>
<dbReference type="PANTHER" id="PTHR30093">
    <property type="entry name" value="GENERAL SECRETION PATHWAY PROTEIN G"/>
    <property type="match status" value="1"/>
</dbReference>
<dbReference type="Pfam" id="PF07963">
    <property type="entry name" value="N_methyl"/>
    <property type="match status" value="1"/>
</dbReference>
<organism evidence="2 3">
    <name type="scientific">Billgrantia aerodenitrificans</name>
    <dbReference type="NCBI Taxonomy" id="2733483"/>
    <lineage>
        <taxon>Bacteria</taxon>
        <taxon>Pseudomonadati</taxon>
        <taxon>Pseudomonadota</taxon>
        <taxon>Gammaproteobacteria</taxon>
        <taxon>Oceanospirillales</taxon>
        <taxon>Halomonadaceae</taxon>
        <taxon>Billgrantia</taxon>
    </lineage>
</organism>
<dbReference type="Proteomes" id="UP001320272">
    <property type="component" value="Unassembled WGS sequence"/>
</dbReference>
<name>A0ABS9AZQ5_9GAMM</name>
<dbReference type="InterPro" id="IPR045584">
    <property type="entry name" value="Pilin-like"/>
</dbReference>